<reference evidence="1 2" key="1">
    <citation type="submission" date="2016-11" db="EMBL/GenBank/DDBJ databases">
        <authorList>
            <person name="Jaros S."/>
            <person name="Januszkiewicz K."/>
            <person name="Wedrychowicz H."/>
        </authorList>
    </citation>
    <scope>NUCLEOTIDE SEQUENCE [LARGE SCALE GENOMIC DNA]</scope>
    <source>
        <strain evidence="1 2">DSM 6191</strain>
    </source>
</reference>
<gene>
    <name evidence="1" type="ORF">SAMN02745941_00092</name>
</gene>
<dbReference type="RefSeq" id="WP_073015781.1">
    <property type="nucleotide sequence ID" value="NZ_FQXU01000003.1"/>
</dbReference>
<evidence type="ECO:0000313" key="1">
    <source>
        <dbReference type="EMBL" id="SHH45148.1"/>
    </source>
</evidence>
<dbReference type="EMBL" id="FQXU01000003">
    <property type="protein sequence ID" value="SHH45148.1"/>
    <property type="molecule type" value="Genomic_DNA"/>
</dbReference>
<sequence length="73" mass="8019">MKLSLILTFLTSNGERSTLTISDVKNGITPEDVAELVAVILRENIFATKNGDLVTFKSARVDEKRSTILEVPV</sequence>
<dbReference type="InterPro" id="IPR021321">
    <property type="entry name" value="DUF2922"/>
</dbReference>
<dbReference type="Pfam" id="PF11148">
    <property type="entry name" value="DUF2922"/>
    <property type="match status" value="1"/>
</dbReference>
<protein>
    <recommendedName>
        <fullName evidence="3">DUF2922 domain-containing protein</fullName>
    </recommendedName>
</protein>
<accession>A0A1M5T376</accession>
<proteinExistence type="predicted"/>
<dbReference type="AlphaFoldDB" id="A0A1M5T376"/>
<organism evidence="1 2">
    <name type="scientific">Clostridium intestinale DSM 6191</name>
    <dbReference type="NCBI Taxonomy" id="1121320"/>
    <lineage>
        <taxon>Bacteria</taxon>
        <taxon>Bacillati</taxon>
        <taxon>Bacillota</taxon>
        <taxon>Clostridia</taxon>
        <taxon>Eubacteriales</taxon>
        <taxon>Clostridiaceae</taxon>
        <taxon>Clostridium</taxon>
    </lineage>
</organism>
<evidence type="ECO:0008006" key="3">
    <source>
        <dbReference type="Google" id="ProtNLM"/>
    </source>
</evidence>
<dbReference type="Proteomes" id="UP000184241">
    <property type="component" value="Unassembled WGS sequence"/>
</dbReference>
<name>A0A1M5T376_9CLOT</name>
<evidence type="ECO:0000313" key="2">
    <source>
        <dbReference type="Proteomes" id="UP000184241"/>
    </source>
</evidence>